<gene>
    <name evidence="2" type="ORF">CWE12_11615</name>
</gene>
<dbReference type="Pfam" id="PF12697">
    <property type="entry name" value="Abhydrolase_6"/>
    <property type="match status" value="1"/>
</dbReference>
<evidence type="ECO:0000259" key="1">
    <source>
        <dbReference type="Pfam" id="PF12697"/>
    </source>
</evidence>
<evidence type="ECO:0000313" key="2">
    <source>
        <dbReference type="EMBL" id="RUO28930.1"/>
    </source>
</evidence>
<reference evidence="2 3" key="1">
    <citation type="journal article" date="2018" name="Front. Microbiol.">
        <title>Genome-Based Analysis Reveals the Taxonomy and Diversity of the Family Idiomarinaceae.</title>
        <authorList>
            <person name="Liu Y."/>
            <person name="Lai Q."/>
            <person name="Shao Z."/>
        </authorList>
    </citation>
    <scope>NUCLEOTIDE SEQUENCE [LARGE SCALE GENOMIC DNA]</scope>
    <source>
        <strain evidence="2 3">GBSy1</strain>
    </source>
</reference>
<dbReference type="EMBL" id="PIPN01000005">
    <property type="protein sequence ID" value="RUO28930.1"/>
    <property type="molecule type" value="Genomic_DNA"/>
</dbReference>
<dbReference type="InterPro" id="IPR050228">
    <property type="entry name" value="Carboxylesterase_BioH"/>
</dbReference>
<proteinExistence type="predicted"/>
<dbReference type="RefSeq" id="WP_126789867.1">
    <property type="nucleotide sequence ID" value="NZ_PIPN01000005.1"/>
</dbReference>
<dbReference type="Gene3D" id="3.40.50.1820">
    <property type="entry name" value="alpha/beta hydrolase"/>
    <property type="match status" value="1"/>
</dbReference>
<keyword evidence="2" id="KW-0378">Hydrolase</keyword>
<dbReference type="InterPro" id="IPR000073">
    <property type="entry name" value="AB_hydrolase_1"/>
</dbReference>
<dbReference type="Proteomes" id="UP000287410">
    <property type="component" value="Unassembled WGS sequence"/>
</dbReference>
<sequence length="252" mass="27145">MHIICLHSSQSSGAQWRPLTKQLTEFLPDAHLHTPDLIGYGANPLPTGAPSAFCFDHELVALEPLLATLENGPVHLVGHSYGGALALRLGRELQQRGIRLSSIALYEPVAFHLLPAADPARAEIIAIAEQMDTTSEAEAAQAFVDYWNHPGYFAALPARVQAGMVQKQPKVEADFAALLGEPAQLDDYATLNCPIFLMHGQQSPASSRRVAEILAGLPQVESQSVDAGHMAPLTAPDLITPGLVKFLQQQVR</sequence>
<dbReference type="SUPFAM" id="SSF53474">
    <property type="entry name" value="alpha/beta-Hydrolases"/>
    <property type="match status" value="1"/>
</dbReference>
<keyword evidence="3" id="KW-1185">Reference proteome</keyword>
<protein>
    <submittedName>
        <fullName evidence="2">Alpha/beta hydrolase</fullName>
    </submittedName>
</protein>
<dbReference type="InterPro" id="IPR029058">
    <property type="entry name" value="AB_hydrolase_fold"/>
</dbReference>
<comment type="caution">
    <text evidence="2">The sequence shown here is derived from an EMBL/GenBank/DDBJ whole genome shotgun (WGS) entry which is preliminary data.</text>
</comment>
<name>A0ABY0BX30_9GAMM</name>
<evidence type="ECO:0000313" key="3">
    <source>
        <dbReference type="Proteomes" id="UP000287410"/>
    </source>
</evidence>
<feature type="domain" description="AB hydrolase-1" evidence="1">
    <location>
        <begin position="3"/>
        <end position="237"/>
    </location>
</feature>
<dbReference type="PANTHER" id="PTHR43194:SF2">
    <property type="entry name" value="PEROXISOMAL MEMBRANE PROTEIN LPX1"/>
    <property type="match status" value="1"/>
</dbReference>
<dbReference type="GO" id="GO:0016787">
    <property type="term" value="F:hydrolase activity"/>
    <property type="evidence" value="ECO:0007669"/>
    <property type="project" value="UniProtKB-KW"/>
</dbReference>
<accession>A0ABY0BX30</accession>
<dbReference type="PANTHER" id="PTHR43194">
    <property type="entry name" value="HYDROLASE ALPHA/BETA FOLD FAMILY"/>
    <property type="match status" value="1"/>
</dbReference>
<organism evidence="2 3">
    <name type="scientific">Aliidiomarina sedimenti</name>
    <dbReference type="NCBI Taxonomy" id="1933879"/>
    <lineage>
        <taxon>Bacteria</taxon>
        <taxon>Pseudomonadati</taxon>
        <taxon>Pseudomonadota</taxon>
        <taxon>Gammaproteobacteria</taxon>
        <taxon>Alteromonadales</taxon>
        <taxon>Idiomarinaceae</taxon>
        <taxon>Aliidiomarina</taxon>
    </lineage>
</organism>